<dbReference type="Proteomes" id="UP000244934">
    <property type="component" value="Unassembled WGS sequence"/>
</dbReference>
<gene>
    <name evidence="1" type="ORF">KSP9073_00794</name>
</gene>
<evidence type="ECO:0000313" key="2">
    <source>
        <dbReference type="Proteomes" id="UP000244934"/>
    </source>
</evidence>
<accession>A0A2R8CIV0</accession>
<organism evidence="1 2">
    <name type="scientific">Kushneria phyllosphaerae</name>
    <dbReference type="NCBI Taxonomy" id="2100822"/>
    <lineage>
        <taxon>Bacteria</taxon>
        <taxon>Pseudomonadati</taxon>
        <taxon>Pseudomonadota</taxon>
        <taxon>Gammaproteobacteria</taxon>
        <taxon>Oceanospirillales</taxon>
        <taxon>Halomonadaceae</taxon>
        <taxon>Kushneria</taxon>
    </lineage>
</organism>
<dbReference type="EMBL" id="ONZI01000001">
    <property type="protein sequence ID" value="SPJ32793.1"/>
    <property type="molecule type" value="Genomic_DNA"/>
</dbReference>
<reference evidence="2" key="1">
    <citation type="submission" date="2018-03" db="EMBL/GenBank/DDBJ databases">
        <authorList>
            <person name="Navarro De La Torre S."/>
        </authorList>
    </citation>
    <scope>NUCLEOTIDE SEQUENCE [LARGE SCALE GENOMIC DNA]</scope>
    <source>
        <strain evidence="2">EAod3</strain>
    </source>
</reference>
<protein>
    <submittedName>
        <fullName evidence="1">Uncharacterized protein</fullName>
    </submittedName>
</protein>
<dbReference type="AlphaFoldDB" id="A0A2R8CIV0"/>
<proteinExistence type="predicted"/>
<sequence>MDHTNDSKTVSDFVVEEAEVTLEDSSVNRS</sequence>
<name>A0A2R8CIV0_9GAMM</name>
<keyword evidence="2" id="KW-1185">Reference proteome</keyword>
<evidence type="ECO:0000313" key="1">
    <source>
        <dbReference type="EMBL" id="SPJ32793.1"/>
    </source>
</evidence>